<name>A0AAV7C4U7_ENGPU</name>
<dbReference type="AlphaFoldDB" id="A0AAV7C4U7"/>
<reference evidence="1" key="1">
    <citation type="thesis" date="2020" institute="ProQuest LLC" country="789 East Eisenhower Parkway, Ann Arbor, MI, USA">
        <title>Comparative Genomics and Chromosome Evolution.</title>
        <authorList>
            <person name="Mudd A.B."/>
        </authorList>
    </citation>
    <scope>NUCLEOTIDE SEQUENCE</scope>
    <source>
        <strain evidence="1">237g6f4</strain>
        <tissue evidence="1">Blood</tissue>
    </source>
</reference>
<dbReference type="EMBL" id="WNYA01000004">
    <property type="protein sequence ID" value="KAG8579614.1"/>
    <property type="molecule type" value="Genomic_DNA"/>
</dbReference>
<sequence length="90" mass="10069">MWVPSFRPVASAAYKGAICTENANDQETTTVISVLSFLFCPQFVQIPFKGALPSLQVMSICSLRVTTRLIILFVPCAYLHNRYNTGLCFF</sequence>
<gene>
    <name evidence="1" type="ORF">GDO81_010967</name>
</gene>
<proteinExistence type="predicted"/>
<dbReference type="Proteomes" id="UP000824782">
    <property type="component" value="Unassembled WGS sequence"/>
</dbReference>
<evidence type="ECO:0000313" key="1">
    <source>
        <dbReference type="EMBL" id="KAG8579614.1"/>
    </source>
</evidence>
<comment type="caution">
    <text evidence="1">The sequence shown here is derived from an EMBL/GenBank/DDBJ whole genome shotgun (WGS) entry which is preliminary data.</text>
</comment>
<protein>
    <submittedName>
        <fullName evidence="1">Uncharacterized protein</fullName>
    </submittedName>
</protein>
<keyword evidence="2" id="KW-1185">Reference proteome</keyword>
<evidence type="ECO:0000313" key="2">
    <source>
        <dbReference type="Proteomes" id="UP000824782"/>
    </source>
</evidence>
<organism evidence="1 2">
    <name type="scientific">Engystomops pustulosus</name>
    <name type="common">Tungara frog</name>
    <name type="synonym">Physalaemus pustulosus</name>
    <dbReference type="NCBI Taxonomy" id="76066"/>
    <lineage>
        <taxon>Eukaryota</taxon>
        <taxon>Metazoa</taxon>
        <taxon>Chordata</taxon>
        <taxon>Craniata</taxon>
        <taxon>Vertebrata</taxon>
        <taxon>Euteleostomi</taxon>
        <taxon>Amphibia</taxon>
        <taxon>Batrachia</taxon>
        <taxon>Anura</taxon>
        <taxon>Neobatrachia</taxon>
        <taxon>Hyloidea</taxon>
        <taxon>Leptodactylidae</taxon>
        <taxon>Leiuperinae</taxon>
        <taxon>Engystomops</taxon>
    </lineage>
</organism>
<accession>A0AAV7C4U7</accession>